<dbReference type="InterPro" id="IPR037198">
    <property type="entry name" value="MutL_C_sf"/>
</dbReference>
<keyword evidence="10" id="KW-1185">Reference proteome</keyword>
<evidence type="ECO:0000256" key="3">
    <source>
        <dbReference type="ARBA" id="ARBA00022763"/>
    </source>
</evidence>
<dbReference type="InterPro" id="IPR014790">
    <property type="entry name" value="MutL_C"/>
</dbReference>
<dbReference type="Gene3D" id="3.30.1370.100">
    <property type="entry name" value="MutL, C-terminal domain, regulatory subdomain"/>
    <property type="match status" value="1"/>
</dbReference>
<evidence type="ECO:0000313" key="10">
    <source>
        <dbReference type="Proteomes" id="UP000239907"/>
    </source>
</evidence>
<dbReference type="InterPro" id="IPR002099">
    <property type="entry name" value="MutL/Mlh/PMS"/>
</dbReference>
<proteinExistence type="inferred from homology"/>
<reference evidence="9 10" key="1">
    <citation type="submission" date="2016-12" db="EMBL/GenBank/DDBJ databases">
        <title>Study of bacterial adaptation to deep sea.</title>
        <authorList>
            <person name="Song J."/>
            <person name="Yoshizawa S."/>
            <person name="Kogure K."/>
        </authorList>
    </citation>
    <scope>NUCLEOTIDE SEQUENCE [LARGE SCALE GENOMIC DNA]</scope>
    <source>
        <strain evidence="9 10">SAORIC-165</strain>
    </source>
</reference>
<dbReference type="FunFam" id="3.30.565.10:FF:000003">
    <property type="entry name" value="DNA mismatch repair endonuclease MutL"/>
    <property type="match status" value="1"/>
</dbReference>
<dbReference type="Proteomes" id="UP000239907">
    <property type="component" value="Unassembled WGS sequence"/>
</dbReference>
<dbReference type="GO" id="GO:0005524">
    <property type="term" value="F:ATP binding"/>
    <property type="evidence" value="ECO:0007669"/>
    <property type="project" value="InterPro"/>
</dbReference>
<dbReference type="PANTHER" id="PTHR10073:SF12">
    <property type="entry name" value="DNA MISMATCH REPAIR PROTEIN MLH1"/>
    <property type="match status" value="1"/>
</dbReference>
<feature type="compositionally biased region" description="Basic and acidic residues" evidence="6">
    <location>
        <begin position="358"/>
        <end position="374"/>
    </location>
</feature>
<dbReference type="PANTHER" id="PTHR10073">
    <property type="entry name" value="DNA MISMATCH REPAIR PROTEIN MLH, PMS, MUTL"/>
    <property type="match status" value="1"/>
</dbReference>
<feature type="compositionally biased region" description="Polar residues" evidence="6">
    <location>
        <begin position="378"/>
        <end position="390"/>
    </location>
</feature>
<dbReference type="InterPro" id="IPR038973">
    <property type="entry name" value="MutL/Mlh/Pms-like"/>
</dbReference>
<dbReference type="SUPFAM" id="SSF55874">
    <property type="entry name" value="ATPase domain of HSP90 chaperone/DNA topoisomerase II/histidine kinase"/>
    <property type="match status" value="1"/>
</dbReference>
<dbReference type="Gene3D" id="3.30.565.10">
    <property type="entry name" value="Histidine kinase-like ATPase, C-terminal domain"/>
    <property type="match status" value="1"/>
</dbReference>
<dbReference type="OrthoDB" id="9763467at2"/>
<dbReference type="SMART" id="SM00853">
    <property type="entry name" value="MutL_C"/>
    <property type="match status" value="1"/>
</dbReference>
<dbReference type="InterPro" id="IPR020568">
    <property type="entry name" value="Ribosomal_Su5_D2-typ_SF"/>
</dbReference>
<dbReference type="AlphaFoldDB" id="A0A2S7U6D4"/>
<feature type="compositionally biased region" description="Basic and acidic residues" evidence="6">
    <location>
        <begin position="339"/>
        <end position="349"/>
    </location>
</feature>
<dbReference type="GO" id="GO:0030983">
    <property type="term" value="F:mismatched DNA binding"/>
    <property type="evidence" value="ECO:0007669"/>
    <property type="project" value="InterPro"/>
</dbReference>
<feature type="domain" description="MutL C-terminal dimerisation" evidence="7">
    <location>
        <begin position="423"/>
        <end position="571"/>
    </location>
</feature>
<protein>
    <recommendedName>
        <fullName evidence="2 5">DNA mismatch repair protein MutL</fullName>
    </recommendedName>
</protein>
<evidence type="ECO:0000259" key="7">
    <source>
        <dbReference type="SMART" id="SM00853"/>
    </source>
</evidence>
<dbReference type="InterPro" id="IPR020667">
    <property type="entry name" value="DNA_mismatch_repair_MutL"/>
</dbReference>
<dbReference type="InterPro" id="IPR042121">
    <property type="entry name" value="MutL_C_regsub"/>
</dbReference>
<dbReference type="Gene3D" id="3.30.230.10">
    <property type="match status" value="1"/>
</dbReference>
<dbReference type="HAMAP" id="MF_00149">
    <property type="entry name" value="DNA_mis_repair"/>
    <property type="match status" value="1"/>
</dbReference>
<feature type="region of interest" description="Disordered" evidence="6">
    <location>
        <begin position="330"/>
        <end position="398"/>
    </location>
</feature>
<dbReference type="Gene3D" id="3.30.1540.20">
    <property type="entry name" value="MutL, C-terminal domain, dimerisation subdomain"/>
    <property type="match status" value="1"/>
</dbReference>
<feature type="domain" description="DNA mismatch repair protein S5" evidence="8">
    <location>
        <begin position="209"/>
        <end position="328"/>
    </location>
</feature>
<dbReference type="GO" id="GO:0032300">
    <property type="term" value="C:mismatch repair complex"/>
    <property type="evidence" value="ECO:0007669"/>
    <property type="project" value="InterPro"/>
</dbReference>
<dbReference type="CDD" id="cd00782">
    <property type="entry name" value="MutL_Trans"/>
    <property type="match status" value="1"/>
</dbReference>
<dbReference type="Pfam" id="PF01119">
    <property type="entry name" value="DNA_mis_repair"/>
    <property type="match status" value="1"/>
</dbReference>
<evidence type="ECO:0000259" key="8">
    <source>
        <dbReference type="SMART" id="SM01340"/>
    </source>
</evidence>
<comment type="function">
    <text evidence="5">This protein is involved in the repair of mismatches in DNA. It is required for dam-dependent methyl-directed DNA mismatch repair. May act as a 'molecular matchmaker', a protein that promotes the formation of a stable complex between two or more DNA-binding proteins in an ATP-dependent manner without itself being part of a final effector complex.</text>
</comment>
<gene>
    <name evidence="5" type="primary">mutL</name>
    <name evidence="9" type="ORF">BSZ32_17500</name>
</gene>
<dbReference type="GO" id="GO:0140664">
    <property type="term" value="F:ATP-dependent DNA damage sensor activity"/>
    <property type="evidence" value="ECO:0007669"/>
    <property type="project" value="InterPro"/>
</dbReference>
<evidence type="ECO:0000256" key="2">
    <source>
        <dbReference type="ARBA" id="ARBA00021975"/>
    </source>
</evidence>
<dbReference type="GO" id="GO:0016887">
    <property type="term" value="F:ATP hydrolysis activity"/>
    <property type="evidence" value="ECO:0007669"/>
    <property type="project" value="InterPro"/>
</dbReference>
<evidence type="ECO:0000256" key="1">
    <source>
        <dbReference type="ARBA" id="ARBA00006082"/>
    </source>
</evidence>
<dbReference type="EMBL" id="MQWA01000001">
    <property type="protein sequence ID" value="PQJ30097.1"/>
    <property type="molecule type" value="Genomic_DNA"/>
</dbReference>
<organism evidence="9 10">
    <name type="scientific">Rubritalea profundi</name>
    <dbReference type="NCBI Taxonomy" id="1658618"/>
    <lineage>
        <taxon>Bacteria</taxon>
        <taxon>Pseudomonadati</taxon>
        <taxon>Verrucomicrobiota</taxon>
        <taxon>Verrucomicrobiia</taxon>
        <taxon>Verrucomicrobiales</taxon>
        <taxon>Rubritaleaceae</taxon>
        <taxon>Rubritalea</taxon>
    </lineage>
</organism>
<evidence type="ECO:0000256" key="5">
    <source>
        <dbReference type="HAMAP-Rule" id="MF_00149"/>
    </source>
</evidence>
<evidence type="ECO:0000313" key="9">
    <source>
        <dbReference type="EMBL" id="PQJ30097.1"/>
    </source>
</evidence>
<name>A0A2S7U6D4_9BACT</name>
<dbReference type="Pfam" id="PF13589">
    <property type="entry name" value="HATPase_c_3"/>
    <property type="match status" value="1"/>
</dbReference>
<dbReference type="SUPFAM" id="SSF54211">
    <property type="entry name" value="Ribosomal protein S5 domain 2-like"/>
    <property type="match status" value="1"/>
</dbReference>
<sequence>MPKIAILPDVLASQVAAGEVVERPASVVKEMVENSIDAGAKSIEVEIQKGGASLIKITDDGSGMGREDALMCLERHATSKLKNAKQLSAITTMGFRGEAVPSIASVSKFRLATREHDAVEGTEIIVDGGIVQDVKVAGLQPGTIFEIRQLFFNIPARRKFMRAESTESAHVEHQVKLHALAWPNVRFTMRKDGRTIFDLPATTDKRMRISGVSGSDAGRALIEVPPCEESGMEVHGYILPAEFARKGRRQQFVFLNGRPIEDPAISRALKDAFKGALADGLNPSAWLWIEMDPKLVDVNVHPAKKEVRFHKPFEVRHLVLTAVEAALGAKSETASSLRGEPKIISRKDGSSSPVRQPFENKSEPEVHPPAHSREAVSAPTSSQSEKNASTEPEVKPSFAVKTTVEQKELEVEANVKDTPQFLILGVLHDRYILLQGDDGLVVMDPKAARERLVYESLLDDGSAGVESQGLLVPELVDLDPRDFDVVMTNLENFTEAGISLEPFGGGTIQVRSMPAVLADKDPRAFITALIDELVDTVGGKRGKSMAFEVFAEKLAKRAAWNEVAKRNGVEPFLEALFSCDLPYCAPDGRPTLIQLSLKELERKFS</sequence>
<dbReference type="InterPro" id="IPR042120">
    <property type="entry name" value="MutL_C_dimsub"/>
</dbReference>
<keyword evidence="4 5" id="KW-0234">DNA repair</keyword>
<dbReference type="InterPro" id="IPR036890">
    <property type="entry name" value="HATPase_C_sf"/>
</dbReference>
<accession>A0A2S7U6D4</accession>
<dbReference type="NCBIfam" id="TIGR00585">
    <property type="entry name" value="mutl"/>
    <property type="match status" value="1"/>
</dbReference>
<dbReference type="SMART" id="SM01340">
    <property type="entry name" value="DNA_mis_repair"/>
    <property type="match status" value="1"/>
</dbReference>
<evidence type="ECO:0000256" key="6">
    <source>
        <dbReference type="SAM" id="MobiDB-lite"/>
    </source>
</evidence>
<keyword evidence="3 5" id="KW-0227">DNA damage</keyword>
<dbReference type="Pfam" id="PF08676">
    <property type="entry name" value="MutL_C"/>
    <property type="match status" value="1"/>
</dbReference>
<dbReference type="GO" id="GO:0006298">
    <property type="term" value="P:mismatch repair"/>
    <property type="evidence" value="ECO:0007669"/>
    <property type="project" value="UniProtKB-UniRule"/>
</dbReference>
<dbReference type="InterPro" id="IPR014721">
    <property type="entry name" value="Ribsml_uS5_D2-typ_fold_subgr"/>
</dbReference>
<dbReference type="CDD" id="cd16926">
    <property type="entry name" value="HATPase_MutL-MLH-PMS-like"/>
    <property type="match status" value="1"/>
</dbReference>
<evidence type="ECO:0000256" key="4">
    <source>
        <dbReference type="ARBA" id="ARBA00023204"/>
    </source>
</evidence>
<comment type="caution">
    <text evidence="9">The sequence shown here is derived from an EMBL/GenBank/DDBJ whole genome shotgun (WGS) entry which is preliminary data.</text>
</comment>
<dbReference type="InterPro" id="IPR013507">
    <property type="entry name" value="DNA_mismatch_S5_2-like"/>
</dbReference>
<comment type="similarity">
    <text evidence="1 5">Belongs to the DNA mismatch repair MutL/HexB family.</text>
</comment>
<dbReference type="SUPFAM" id="SSF118116">
    <property type="entry name" value="DNA mismatch repair protein MutL"/>
    <property type="match status" value="1"/>
</dbReference>